<dbReference type="OrthoDB" id="9796100at2"/>
<dbReference type="PROSITE" id="PS50112">
    <property type="entry name" value="PAS"/>
    <property type="match status" value="2"/>
</dbReference>
<proteinExistence type="predicted"/>
<organism evidence="9 10">
    <name type="scientific">Pelagibacterium luteolum</name>
    <dbReference type="NCBI Taxonomy" id="440168"/>
    <lineage>
        <taxon>Bacteria</taxon>
        <taxon>Pseudomonadati</taxon>
        <taxon>Pseudomonadota</taxon>
        <taxon>Alphaproteobacteria</taxon>
        <taxon>Hyphomicrobiales</taxon>
        <taxon>Devosiaceae</taxon>
        <taxon>Pelagibacterium</taxon>
    </lineage>
</organism>
<dbReference type="InterPro" id="IPR035965">
    <property type="entry name" value="PAS-like_dom_sf"/>
</dbReference>
<dbReference type="InterPro" id="IPR001610">
    <property type="entry name" value="PAC"/>
</dbReference>
<dbReference type="SMART" id="SM00388">
    <property type="entry name" value="HisKA"/>
    <property type="match status" value="1"/>
</dbReference>
<dbReference type="STRING" id="440168.SAMN04487974_104109"/>
<protein>
    <recommendedName>
        <fullName evidence="2">histidine kinase</fullName>
        <ecNumber evidence="2">2.7.13.3</ecNumber>
    </recommendedName>
</protein>
<evidence type="ECO:0000256" key="1">
    <source>
        <dbReference type="ARBA" id="ARBA00000085"/>
    </source>
</evidence>
<keyword evidence="4" id="KW-0808">Transferase</keyword>
<evidence type="ECO:0000259" key="6">
    <source>
        <dbReference type="PROSITE" id="PS50109"/>
    </source>
</evidence>
<dbReference type="InterPro" id="IPR052162">
    <property type="entry name" value="Sensor_kinase/Photoreceptor"/>
</dbReference>
<name>A0A1G7VGN2_9HYPH</name>
<evidence type="ECO:0000256" key="2">
    <source>
        <dbReference type="ARBA" id="ARBA00012438"/>
    </source>
</evidence>
<dbReference type="EC" id="2.7.13.3" evidence="2"/>
<keyword evidence="5" id="KW-0418">Kinase</keyword>
<dbReference type="InterPro" id="IPR003661">
    <property type="entry name" value="HisK_dim/P_dom"/>
</dbReference>
<dbReference type="InterPro" id="IPR003594">
    <property type="entry name" value="HATPase_dom"/>
</dbReference>
<dbReference type="NCBIfam" id="TIGR00229">
    <property type="entry name" value="sensory_box"/>
    <property type="match status" value="2"/>
</dbReference>
<evidence type="ECO:0000256" key="3">
    <source>
        <dbReference type="ARBA" id="ARBA00022553"/>
    </source>
</evidence>
<dbReference type="InterPro" id="IPR036890">
    <property type="entry name" value="HATPase_C_sf"/>
</dbReference>
<dbReference type="SUPFAM" id="SSF55785">
    <property type="entry name" value="PYP-like sensor domain (PAS domain)"/>
    <property type="match status" value="3"/>
</dbReference>
<dbReference type="PANTHER" id="PTHR43304:SF1">
    <property type="entry name" value="PAC DOMAIN-CONTAINING PROTEIN"/>
    <property type="match status" value="1"/>
</dbReference>
<evidence type="ECO:0000259" key="8">
    <source>
        <dbReference type="PROSITE" id="PS50113"/>
    </source>
</evidence>
<dbReference type="PROSITE" id="PS50109">
    <property type="entry name" value="HIS_KIN"/>
    <property type="match status" value="1"/>
</dbReference>
<dbReference type="SMART" id="SM00091">
    <property type="entry name" value="PAS"/>
    <property type="match status" value="2"/>
</dbReference>
<dbReference type="SUPFAM" id="SSF55874">
    <property type="entry name" value="ATPase domain of HSP90 chaperone/DNA topoisomerase II/histidine kinase"/>
    <property type="match status" value="1"/>
</dbReference>
<keyword evidence="3" id="KW-0597">Phosphoprotein</keyword>
<dbReference type="Pfam" id="PF08448">
    <property type="entry name" value="PAS_4"/>
    <property type="match status" value="1"/>
</dbReference>
<feature type="domain" description="PAS" evidence="7">
    <location>
        <begin position="279"/>
        <end position="351"/>
    </location>
</feature>
<evidence type="ECO:0000256" key="5">
    <source>
        <dbReference type="ARBA" id="ARBA00022777"/>
    </source>
</evidence>
<dbReference type="InterPro" id="IPR000700">
    <property type="entry name" value="PAS-assoc_C"/>
</dbReference>
<evidence type="ECO:0000313" key="10">
    <source>
        <dbReference type="Proteomes" id="UP000199495"/>
    </source>
</evidence>
<feature type="domain" description="PAC" evidence="8">
    <location>
        <begin position="355"/>
        <end position="407"/>
    </location>
</feature>
<feature type="domain" description="PAC" evidence="8">
    <location>
        <begin position="109"/>
        <end position="161"/>
    </location>
</feature>
<dbReference type="SMART" id="SM00387">
    <property type="entry name" value="HATPase_c"/>
    <property type="match status" value="1"/>
</dbReference>
<keyword evidence="10" id="KW-1185">Reference proteome</keyword>
<reference evidence="9 10" key="1">
    <citation type="submission" date="2016-10" db="EMBL/GenBank/DDBJ databases">
        <authorList>
            <person name="de Groot N.N."/>
        </authorList>
    </citation>
    <scope>NUCLEOTIDE SEQUENCE [LARGE SCALE GENOMIC DNA]</scope>
    <source>
        <strain evidence="9 10">CGMCC 1.10267</strain>
    </source>
</reference>
<evidence type="ECO:0000259" key="7">
    <source>
        <dbReference type="PROSITE" id="PS50112"/>
    </source>
</evidence>
<dbReference type="Proteomes" id="UP000199495">
    <property type="component" value="Unassembled WGS sequence"/>
</dbReference>
<dbReference type="SUPFAM" id="SSF47384">
    <property type="entry name" value="Homodimeric domain of signal transducing histidine kinase"/>
    <property type="match status" value="1"/>
</dbReference>
<dbReference type="InterPro" id="IPR000014">
    <property type="entry name" value="PAS"/>
</dbReference>
<sequence>MPSSDHFRPIAGAATLRDGAVVDEDAAKQLELAETERLRHIAGRMARLGGWRVDLNPTRLSWSPETAEIHEEAPDTSPSVERGLSYYAPEHQPTIKRVFLECAENGRPFDEVLQLVTAKGNRIWVRSIGEAVRDDTGAIVAVEGAFQDISHLVAMRDETNALSRRLSQTLESISDSFFLLDKNWRFSFLNSRAEHLLGRKRGELEGKNIWHEFPQAVGSRFETSYREALRDGHAVRFQEYFPPLQAWFDVDAHPTPEGLAVYFRDASRRRQAEEDVRISNERFLLVAQATNDVIWDWNLVDRTLWWNENFKTLFGYDPADVEPGPESWMNRIHPDDAERVIDSIHAVIDSAETTWVSEYRFMHSDGHALSIVDRGSVIRDESGSAIRMVGSMLDVSSQRDLASRLRQAQKLEAIGQLTGGIAHDFNNLLTVILGNAELLCDVLESGQQPRLLAEMISTAAERGAELTSRLLAFGRKQPLQPSLLDLCSLVSRMEAMLARTLGEHIEIKVAGPVELWAVEIDPTLMESAILNLAINARDAMTDGGSLTIELANTTFDVQQAAAEDVAPGQYVAVTVSDTGHGIAPDVLPNVFEPFFTTKEVGKGSGLGLSMVYGFVKQSGGHIRLRSEVGHGTSVGLYFPRSRKLIAPSSEDAVGEKPVGGSELILVVEDDALVRDHLSGVL</sequence>
<dbReference type="Gene3D" id="3.30.450.20">
    <property type="entry name" value="PAS domain"/>
    <property type="match status" value="3"/>
</dbReference>
<dbReference type="EMBL" id="FNCS01000004">
    <property type="protein sequence ID" value="SDG58549.1"/>
    <property type="molecule type" value="Genomic_DNA"/>
</dbReference>
<dbReference type="InterPro" id="IPR013655">
    <property type="entry name" value="PAS_fold_3"/>
</dbReference>
<dbReference type="CDD" id="cd00082">
    <property type="entry name" value="HisKA"/>
    <property type="match status" value="1"/>
</dbReference>
<dbReference type="Gene3D" id="3.30.565.10">
    <property type="entry name" value="Histidine kinase-like ATPase, C-terminal domain"/>
    <property type="match status" value="1"/>
</dbReference>
<dbReference type="InterPro" id="IPR004358">
    <property type="entry name" value="Sig_transdc_His_kin-like_C"/>
</dbReference>
<dbReference type="Pfam" id="PF00512">
    <property type="entry name" value="HisKA"/>
    <property type="match status" value="1"/>
</dbReference>
<dbReference type="GO" id="GO:0000155">
    <property type="term" value="F:phosphorelay sensor kinase activity"/>
    <property type="evidence" value="ECO:0007669"/>
    <property type="project" value="InterPro"/>
</dbReference>
<dbReference type="PRINTS" id="PR00344">
    <property type="entry name" value="BCTRLSENSOR"/>
</dbReference>
<dbReference type="SMART" id="SM00086">
    <property type="entry name" value="PAC"/>
    <property type="match status" value="2"/>
</dbReference>
<dbReference type="CDD" id="cd00130">
    <property type="entry name" value="PAS"/>
    <property type="match status" value="2"/>
</dbReference>
<dbReference type="AlphaFoldDB" id="A0A1G7VGN2"/>
<comment type="catalytic activity">
    <reaction evidence="1">
        <text>ATP + protein L-histidine = ADP + protein N-phospho-L-histidine.</text>
        <dbReference type="EC" id="2.7.13.3"/>
    </reaction>
</comment>
<accession>A0A1G7VGN2</accession>
<dbReference type="Pfam" id="PF02518">
    <property type="entry name" value="HATPase_c"/>
    <property type="match status" value="1"/>
</dbReference>
<dbReference type="InterPro" id="IPR013656">
    <property type="entry name" value="PAS_4"/>
</dbReference>
<dbReference type="InterPro" id="IPR005467">
    <property type="entry name" value="His_kinase_dom"/>
</dbReference>
<dbReference type="Pfam" id="PF08447">
    <property type="entry name" value="PAS_3"/>
    <property type="match status" value="2"/>
</dbReference>
<feature type="domain" description="PAS" evidence="7">
    <location>
        <begin position="162"/>
        <end position="232"/>
    </location>
</feature>
<dbReference type="InterPro" id="IPR036097">
    <property type="entry name" value="HisK_dim/P_sf"/>
</dbReference>
<dbReference type="PROSITE" id="PS50113">
    <property type="entry name" value="PAC"/>
    <property type="match status" value="2"/>
</dbReference>
<dbReference type="PANTHER" id="PTHR43304">
    <property type="entry name" value="PHYTOCHROME-LIKE PROTEIN CPH1"/>
    <property type="match status" value="1"/>
</dbReference>
<feature type="domain" description="Histidine kinase" evidence="6">
    <location>
        <begin position="420"/>
        <end position="642"/>
    </location>
</feature>
<dbReference type="Gene3D" id="1.10.287.130">
    <property type="match status" value="1"/>
</dbReference>
<evidence type="ECO:0000313" key="9">
    <source>
        <dbReference type="EMBL" id="SDG58549.1"/>
    </source>
</evidence>
<gene>
    <name evidence="9" type="ORF">SAMN04487974_104109</name>
</gene>
<evidence type="ECO:0000256" key="4">
    <source>
        <dbReference type="ARBA" id="ARBA00022679"/>
    </source>
</evidence>